<evidence type="ECO:0008006" key="3">
    <source>
        <dbReference type="Google" id="ProtNLM"/>
    </source>
</evidence>
<organism evidence="1 2">
    <name type="scientific">Oryza meyeriana var. granulata</name>
    <dbReference type="NCBI Taxonomy" id="110450"/>
    <lineage>
        <taxon>Eukaryota</taxon>
        <taxon>Viridiplantae</taxon>
        <taxon>Streptophyta</taxon>
        <taxon>Embryophyta</taxon>
        <taxon>Tracheophyta</taxon>
        <taxon>Spermatophyta</taxon>
        <taxon>Magnoliopsida</taxon>
        <taxon>Liliopsida</taxon>
        <taxon>Poales</taxon>
        <taxon>Poaceae</taxon>
        <taxon>BOP clade</taxon>
        <taxon>Oryzoideae</taxon>
        <taxon>Oryzeae</taxon>
        <taxon>Oryzinae</taxon>
        <taxon>Oryza</taxon>
        <taxon>Oryza meyeriana</taxon>
    </lineage>
</organism>
<evidence type="ECO:0000313" key="1">
    <source>
        <dbReference type="EMBL" id="KAF0923610.1"/>
    </source>
</evidence>
<dbReference type="EMBL" id="SPHZ02000003">
    <property type="protein sequence ID" value="KAF0923610.1"/>
    <property type="molecule type" value="Genomic_DNA"/>
</dbReference>
<proteinExistence type="predicted"/>
<comment type="caution">
    <text evidence="1">The sequence shown here is derived from an EMBL/GenBank/DDBJ whole genome shotgun (WGS) entry which is preliminary data.</text>
</comment>
<protein>
    <recommendedName>
        <fullName evidence="3">F-box domain-containing protein</fullName>
    </recommendedName>
</protein>
<dbReference type="PANTHER" id="PTHR35545:SF26">
    <property type="entry name" value="F-BOX DOMAIN-CONTAINING PROTEIN"/>
    <property type="match status" value="1"/>
</dbReference>
<gene>
    <name evidence="1" type="ORF">E2562_006599</name>
</gene>
<accession>A0A6G1EFL7</accession>
<evidence type="ECO:0000313" key="2">
    <source>
        <dbReference type="Proteomes" id="UP000479710"/>
    </source>
</evidence>
<sequence>MAREATSGEDHLREFSDDLLRLILRRVDSYTALGTAALGKRWAGLAGELRSLSPTYCRAATTFNFAAVTRP</sequence>
<keyword evidence="2" id="KW-1185">Reference proteome</keyword>
<dbReference type="PANTHER" id="PTHR35545">
    <property type="entry name" value="F-BOX DOMAIN-CONTAINING PROTEIN"/>
    <property type="match status" value="1"/>
</dbReference>
<reference evidence="1 2" key="1">
    <citation type="submission" date="2019-11" db="EMBL/GenBank/DDBJ databases">
        <title>Whole genome sequence of Oryza granulata.</title>
        <authorList>
            <person name="Li W."/>
        </authorList>
    </citation>
    <scope>NUCLEOTIDE SEQUENCE [LARGE SCALE GENOMIC DNA]</scope>
    <source>
        <strain evidence="2">cv. Menghai</strain>
        <tissue evidence="1">Leaf</tissue>
    </source>
</reference>
<name>A0A6G1EFL7_9ORYZ</name>
<dbReference type="Proteomes" id="UP000479710">
    <property type="component" value="Unassembled WGS sequence"/>
</dbReference>
<dbReference type="AlphaFoldDB" id="A0A6G1EFL7"/>